<dbReference type="InterPro" id="IPR011766">
    <property type="entry name" value="TPP_enzyme_TPP-bd"/>
</dbReference>
<protein>
    <submittedName>
        <fullName evidence="4">Phosphonopyruvate decarboxylase</fullName>
    </submittedName>
</protein>
<dbReference type="GO" id="GO:0016831">
    <property type="term" value="F:carboxy-lyase activity"/>
    <property type="evidence" value="ECO:0007669"/>
    <property type="project" value="UniProtKB-KW"/>
</dbReference>
<dbReference type="EMBL" id="FTOD01000004">
    <property type="protein sequence ID" value="SIS70599.1"/>
    <property type="molecule type" value="Genomic_DNA"/>
</dbReference>
<dbReference type="SUPFAM" id="SSF52518">
    <property type="entry name" value="Thiamin diphosphate-binding fold (THDP-binding)"/>
    <property type="match status" value="1"/>
</dbReference>
<dbReference type="PANTHER" id="PTHR42818:SF1">
    <property type="entry name" value="SULFOPYRUVATE DECARBOXYLASE"/>
    <property type="match status" value="1"/>
</dbReference>
<dbReference type="GO" id="GO:0030976">
    <property type="term" value="F:thiamine pyrophosphate binding"/>
    <property type="evidence" value="ECO:0007669"/>
    <property type="project" value="InterPro"/>
</dbReference>
<gene>
    <name evidence="4" type="ORF">SAMN05421790_10441</name>
</gene>
<evidence type="ECO:0000256" key="2">
    <source>
        <dbReference type="ARBA" id="ARBA00023239"/>
    </source>
</evidence>
<evidence type="ECO:0000259" key="3">
    <source>
        <dbReference type="Pfam" id="PF02775"/>
    </source>
</evidence>
<dbReference type="AlphaFoldDB" id="A0A1N7L9T9"/>
<evidence type="ECO:0000313" key="5">
    <source>
        <dbReference type="Proteomes" id="UP000186795"/>
    </source>
</evidence>
<dbReference type="Pfam" id="PF02775">
    <property type="entry name" value="TPP_enzyme_C"/>
    <property type="match status" value="1"/>
</dbReference>
<feature type="domain" description="Thiamine pyrophosphate enzyme TPP-binding" evidence="3">
    <location>
        <begin position="24"/>
        <end position="147"/>
    </location>
</feature>
<accession>A0A1N7L9T9</accession>
<dbReference type="Proteomes" id="UP000186795">
    <property type="component" value="Unassembled WGS sequence"/>
</dbReference>
<organism evidence="4 5">
    <name type="scientific">Kroppenstedtia eburnea</name>
    <dbReference type="NCBI Taxonomy" id="714067"/>
    <lineage>
        <taxon>Bacteria</taxon>
        <taxon>Bacillati</taxon>
        <taxon>Bacillota</taxon>
        <taxon>Bacilli</taxon>
        <taxon>Bacillales</taxon>
        <taxon>Thermoactinomycetaceae</taxon>
        <taxon>Kroppenstedtia</taxon>
    </lineage>
</organism>
<dbReference type="PANTHER" id="PTHR42818">
    <property type="entry name" value="SULFOPYRUVATE DECARBOXYLASE SUBUNIT ALPHA"/>
    <property type="match status" value="1"/>
</dbReference>
<reference evidence="5" key="1">
    <citation type="submission" date="2017-01" db="EMBL/GenBank/DDBJ databases">
        <authorList>
            <person name="Varghese N."/>
            <person name="Submissions S."/>
        </authorList>
    </citation>
    <scope>NUCLEOTIDE SEQUENCE [LARGE SCALE GENOMIC DNA]</scope>
    <source>
        <strain evidence="5">DSM 45196</strain>
    </source>
</reference>
<keyword evidence="4" id="KW-0670">Pyruvate</keyword>
<keyword evidence="5" id="KW-1185">Reference proteome</keyword>
<proteinExistence type="predicted"/>
<evidence type="ECO:0000313" key="4">
    <source>
        <dbReference type="EMBL" id="SIS70599.1"/>
    </source>
</evidence>
<dbReference type="InterPro" id="IPR051818">
    <property type="entry name" value="TPP_dependent_decarboxylase"/>
</dbReference>
<name>A0A1N7L9T9_9BACL</name>
<evidence type="ECO:0000256" key="1">
    <source>
        <dbReference type="ARBA" id="ARBA00022793"/>
    </source>
</evidence>
<keyword evidence="2" id="KW-0456">Lyase</keyword>
<keyword evidence="1" id="KW-0210">Decarboxylase</keyword>
<dbReference type="InterPro" id="IPR029061">
    <property type="entry name" value="THDP-binding"/>
</dbReference>
<dbReference type="Gene3D" id="3.40.50.970">
    <property type="match status" value="1"/>
</dbReference>
<sequence length="182" mass="20202">MVHAWKQKQTLLIATTGKTGRELYEIEDAPNHLYMVGSMGCAGSLGLGLALNRKDLETVVIDGDGAMLMRMGSLATNGYYNPSNMLHILLDNHAHDSTGGQSTVSQHVDFVEIAAASGYTRSIYIDSLEALSSALNEWRQRRGLTFLYMKISKGSRKQLGRPQVKPHEVKERLQKWIKGPFP</sequence>